<dbReference type="InterPro" id="IPR054189">
    <property type="entry name" value="DUF6894"/>
</dbReference>
<dbReference type="OrthoDB" id="8242967at2"/>
<evidence type="ECO:0000313" key="2">
    <source>
        <dbReference type="EMBL" id="KMO34217.1"/>
    </source>
</evidence>
<dbReference type="AlphaFoldDB" id="A0A0J6SKR5"/>
<dbReference type="Proteomes" id="UP000035955">
    <property type="component" value="Unassembled WGS sequence"/>
</dbReference>
<organism evidence="2 3">
    <name type="scientific">Methylobacterium variabile</name>
    <dbReference type="NCBI Taxonomy" id="298794"/>
    <lineage>
        <taxon>Bacteria</taxon>
        <taxon>Pseudomonadati</taxon>
        <taxon>Pseudomonadota</taxon>
        <taxon>Alphaproteobacteria</taxon>
        <taxon>Hyphomicrobiales</taxon>
        <taxon>Methylobacteriaceae</taxon>
        <taxon>Methylobacterium</taxon>
    </lineage>
</organism>
<accession>A0A0J6SKR5</accession>
<proteinExistence type="predicted"/>
<gene>
    <name evidence="2" type="ORF">VQ02_19440</name>
</gene>
<dbReference type="EMBL" id="LABY01000138">
    <property type="protein sequence ID" value="KMO34217.1"/>
    <property type="molecule type" value="Genomic_DNA"/>
</dbReference>
<dbReference type="Pfam" id="PF21834">
    <property type="entry name" value="DUF6894"/>
    <property type="match status" value="1"/>
</dbReference>
<keyword evidence="3" id="KW-1185">Reference proteome</keyword>
<sequence length="79" mass="8751">MPRFFFDIHDGEWSRDAEGVECADVEAACHEAKRVLPGMAVDQVPQDGDRHAITVLVTDEERYPVYTATLSFAGLVLKG</sequence>
<protein>
    <recommendedName>
        <fullName evidence="1">DUF6894 domain-containing protein</fullName>
    </recommendedName>
</protein>
<dbReference type="RefSeq" id="WP_048445864.1">
    <property type="nucleotide sequence ID" value="NZ_LABY01000138.1"/>
</dbReference>
<dbReference type="PATRIC" id="fig|298794.3.peg.1197"/>
<reference evidence="2 3" key="1">
    <citation type="submission" date="2015-03" db="EMBL/GenBank/DDBJ databases">
        <title>Genome sequencing of Methylobacterium variabile DSM 16961.</title>
        <authorList>
            <person name="Chaudhry V."/>
            <person name="Patil P.B."/>
        </authorList>
    </citation>
    <scope>NUCLEOTIDE SEQUENCE [LARGE SCALE GENOMIC DNA]</scope>
    <source>
        <strain evidence="2 3">DSM 16961</strain>
    </source>
</reference>
<evidence type="ECO:0000259" key="1">
    <source>
        <dbReference type="Pfam" id="PF21834"/>
    </source>
</evidence>
<evidence type="ECO:0000313" key="3">
    <source>
        <dbReference type="Proteomes" id="UP000035955"/>
    </source>
</evidence>
<feature type="domain" description="DUF6894" evidence="1">
    <location>
        <begin position="3"/>
        <end position="71"/>
    </location>
</feature>
<name>A0A0J6SKR5_9HYPH</name>
<comment type="caution">
    <text evidence="2">The sequence shown here is derived from an EMBL/GenBank/DDBJ whole genome shotgun (WGS) entry which is preliminary data.</text>
</comment>